<keyword evidence="4" id="KW-1185">Reference proteome</keyword>
<dbReference type="EMBL" id="CALNXK010000023">
    <property type="protein sequence ID" value="CAH3111026.1"/>
    <property type="molecule type" value="Genomic_DNA"/>
</dbReference>
<gene>
    <name evidence="3" type="ORF">PLOB_00019794</name>
</gene>
<sequence>MSDGDETVCEDGEGTMSPSIMTAISRKNPLDHLPVHTENGSPEFLPPNAKVQKLGNENTGAVPREQAKTCACDQDLQSLKPDTAFNAEKTAAERLKEIKKQEGKIEELLLVLKAQLKGEGASLKESPVFAQAKLLMTQVKTQLAEFTVYLQQQRQQIAQYSNESQDTHDGSESQHTFDIRQKILQLAAQQKELLACFQCHKKLLDKMRTLKKSTKANAKNTLPAIEKHVSSHSTSTSLNVSVSNPSGVTAHNSSMMVNKSRQDNKQSVNDSQPAPPTSTLKHAMLQNSSALTMESSSSASQTMLSDKRSQLQQAPLSCTSAAAENNYSSSETQSQSLLTPLSMPRQRAQNVVLTAGQFFQVGDKQVYVLPQGLLSSVTSAAVTQVTQPQGLIATTVQSTAMTQGKHLQQITPSLHKTTAAVATKIAVTPANPLMTSVTKVQSSEGSSPSTLLLRGSSCCKDQTTQSLHSQQSSGNALPVTGTIPLTNISVTCSPSTSRMSASSSSTLQQNKTVSQTSQLSNHENKQITCPANSTTFSPVTNENNRPPQMLRSARVQTPSHRCSGLQSTVQANRSITSFTSKATDVQSKSSRSLQRQNSFGSDLPDIKSLLSSNVIEAGSNVLSIQFEGRNFEASLRANGLIESAGGETFRTPMAWMRAVTGSWTTVKQSQAYKMVHYKGKPLALFTIPSMEKEPCERNELQNEGRAQDQQGKPSRHEKSGLITSWDDMAQLLTTCQVIPISSDEFIPTDSYFPVNFWDMSCEVDIPQCVLEELNF</sequence>
<proteinExistence type="predicted"/>
<reference evidence="3 4" key="1">
    <citation type="submission" date="2022-05" db="EMBL/GenBank/DDBJ databases">
        <authorList>
            <consortium name="Genoscope - CEA"/>
            <person name="William W."/>
        </authorList>
    </citation>
    <scope>NUCLEOTIDE SEQUENCE [LARGE SCALE GENOMIC DNA]</scope>
</reference>
<feature type="compositionally biased region" description="Low complexity" evidence="1">
    <location>
        <begin position="288"/>
        <end position="304"/>
    </location>
</feature>
<feature type="compositionally biased region" description="Polar residues" evidence="1">
    <location>
        <begin position="310"/>
        <end position="319"/>
    </location>
</feature>
<evidence type="ECO:0000256" key="1">
    <source>
        <dbReference type="SAM" id="MobiDB-lite"/>
    </source>
</evidence>
<protein>
    <recommendedName>
        <fullName evidence="2">RAMA domain-containing protein</fullName>
    </recommendedName>
</protein>
<organism evidence="3 4">
    <name type="scientific">Porites lobata</name>
    <dbReference type="NCBI Taxonomy" id="104759"/>
    <lineage>
        <taxon>Eukaryota</taxon>
        <taxon>Metazoa</taxon>
        <taxon>Cnidaria</taxon>
        <taxon>Anthozoa</taxon>
        <taxon>Hexacorallia</taxon>
        <taxon>Scleractinia</taxon>
        <taxon>Fungiina</taxon>
        <taxon>Poritidae</taxon>
        <taxon>Porites</taxon>
    </lineage>
</organism>
<feature type="compositionally biased region" description="Low complexity" evidence="1">
    <location>
        <begin position="231"/>
        <end position="246"/>
    </location>
</feature>
<name>A0ABN8NK48_9CNID</name>
<comment type="caution">
    <text evidence="3">The sequence shown here is derived from an EMBL/GenBank/DDBJ whole genome shotgun (WGS) entry which is preliminary data.</text>
</comment>
<dbReference type="Pfam" id="PF18755">
    <property type="entry name" value="RAMA"/>
    <property type="match status" value="1"/>
</dbReference>
<dbReference type="Proteomes" id="UP001159405">
    <property type="component" value="Unassembled WGS sequence"/>
</dbReference>
<feature type="compositionally biased region" description="Polar residues" evidence="1">
    <location>
        <begin position="507"/>
        <end position="546"/>
    </location>
</feature>
<feature type="compositionally biased region" description="Low complexity" evidence="1">
    <location>
        <begin position="320"/>
        <end position="337"/>
    </location>
</feature>
<feature type="region of interest" description="Disordered" evidence="1">
    <location>
        <begin position="219"/>
        <end position="337"/>
    </location>
</feature>
<evidence type="ECO:0000259" key="2">
    <source>
        <dbReference type="Pfam" id="PF18755"/>
    </source>
</evidence>
<accession>A0ABN8NK48</accession>
<feature type="region of interest" description="Disordered" evidence="1">
    <location>
        <begin position="492"/>
        <end position="546"/>
    </location>
</feature>
<feature type="region of interest" description="Disordered" evidence="1">
    <location>
        <begin position="694"/>
        <end position="719"/>
    </location>
</feature>
<dbReference type="InterPro" id="IPR040843">
    <property type="entry name" value="RAMA"/>
</dbReference>
<evidence type="ECO:0000313" key="4">
    <source>
        <dbReference type="Proteomes" id="UP001159405"/>
    </source>
</evidence>
<feature type="domain" description="RAMA" evidence="2">
    <location>
        <begin position="602"/>
        <end position="683"/>
    </location>
</feature>
<evidence type="ECO:0000313" key="3">
    <source>
        <dbReference type="EMBL" id="CAH3111026.1"/>
    </source>
</evidence>
<feature type="compositionally biased region" description="Low complexity" evidence="1">
    <location>
        <begin position="492"/>
        <end position="506"/>
    </location>
</feature>
<feature type="compositionally biased region" description="Polar residues" evidence="1">
    <location>
        <begin position="247"/>
        <end position="280"/>
    </location>
</feature>
<feature type="compositionally biased region" description="Basic and acidic residues" evidence="1">
    <location>
        <begin position="694"/>
        <end position="706"/>
    </location>
</feature>